<dbReference type="Proteomes" id="UP000198718">
    <property type="component" value="Unassembled WGS sequence"/>
</dbReference>
<evidence type="ECO:0000313" key="3">
    <source>
        <dbReference type="Proteomes" id="UP000198718"/>
    </source>
</evidence>
<accession>A0A1G9GFA7</accession>
<proteinExistence type="predicted"/>
<organism evidence="2 3">
    <name type="scientific">Natronincola ferrireducens</name>
    <dbReference type="NCBI Taxonomy" id="393762"/>
    <lineage>
        <taxon>Bacteria</taxon>
        <taxon>Bacillati</taxon>
        <taxon>Bacillota</taxon>
        <taxon>Clostridia</taxon>
        <taxon>Peptostreptococcales</taxon>
        <taxon>Natronincolaceae</taxon>
        <taxon>Natronincola</taxon>
    </lineage>
</organism>
<evidence type="ECO:0000256" key="1">
    <source>
        <dbReference type="SAM" id="Phobius"/>
    </source>
</evidence>
<evidence type="ECO:0000313" key="2">
    <source>
        <dbReference type="EMBL" id="SDK99336.1"/>
    </source>
</evidence>
<gene>
    <name evidence="2" type="ORF">SAMN05660472_02404</name>
</gene>
<dbReference type="AlphaFoldDB" id="A0A1G9GFA7"/>
<keyword evidence="1" id="KW-1133">Transmembrane helix</keyword>
<sequence>MKNTYWKEFAVETITLFIIYIALIPLIHIQRFSLFNQNFTLRIVVYIESAMFINKYTSRFVINKLKNKGWLKNKKQLSCPTIQLILRKDVKNVC</sequence>
<protein>
    <submittedName>
        <fullName evidence="2">Uncharacterized protein</fullName>
    </submittedName>
</protein>
<dbReference type="RefSeq" id="WP_090553934.1">
    <property type="nucleotide sequence ID" value="NZ_FNFP01000006.1"/>
</dbReference>
<dbReference type="STRING" id="393762.SAMN05660472_02404"/>
<keyword evidence="3" id="KW-1185">Reference proteome</keyword>
<feature type="transmembrane region" description="Helical" evidence="1">
    <location>
        <begin position="9"/>
        <end position="27"/>
    </location>
</feature>
<keyword evidence="1" id="KW-0812">Transmembrane</keyword>
<dbReference type="EMBL" id="FNFP01000006">
    <property type="protein sequence ID" value="SDK99336.1"/>
    <property type="molecule type" value="Genomic_DNA"/>
</dbReference>
<reference evidence="2 3" key="1">
    <citation type="submission" date="2016-10" db="EMBL/GenBank/DDBJ databases">
        <authorList>
            <person name="de Groot N.N."/>
        </authorList>
    </citation>
    <scope>NUCLEOTIDE SEQUENCE [LARGE SCALE GENOMIC DNA]</scope>
    <source>
        <strain evidence="2 3">DSM 18346</strain>
    </source>
</reference>
<keyword evidence="1" id="KW-0472">Membrane</keyword>
<name>A0A1G9GFA7_9FIRM</name>